<organism evidence="6 7">
    <name type="scientific">Pythium oligandrum</name>
    <name type="common">Mycoparasitic fungus</name>
    <dbReference type="NCBI Taxonomy" id="41045"/>
    <lineage>
        <taxon>Eukaryota</taxon>
        <taxon>Sar</taxon>
        <taxon>Stramenopiles</taxon>
        <taxon>Oomycota</taxon>
        <taxon>Peronosporomycetes</taxon>
        <taxon>Pythiales</taxon>
        <taxon>Pythiaceae</taxon>
        <taxon>Pythium</taxon>
    </lineage>
</organism>
<name>A0A8K1FKD4_PYTOL</name>
<feature type="binding site" evidence="3">
    <location>
        <begin position="38"/>
        <end position="45"/>
    </location>
    <ligand>
        <name>GTP</name>
        <dbReference type="ChEBI" id="CHEBI:37565"/>
    </ligand>
</feature>
<feature type="region of interest" description="Disordered" evidence="5">
    <location>
        <begin position="1"/>
        <end position="24"/>
    </location>
</feature>
<evidence type="ECO:0008006" key="8">
    <source>
        <dbReference type="Google" id="ProtNLM"/>
    </source>
</evidence>
<gene>
    <name evidence="6" type="ORF">Poli38472_010681</name>
</gene>
<dbReference type="Gene3D" id="3.40.50.300">
    <property type="entry name" value="P-loop containing nucleotide triphosphate hydrolases"/>
    <property type="match status" value="1"/>
</dbReference>
<dbReference type="AlphaFoldDB" id="A0A8K1FKD4"/>
<evidence type="ECO:0000313" key="6">
    <source>
        <dbReference type="EMBL" id="TMW61618.1"/>
    </source>
</evidence>
<sequence length="360" mass="39864">MDSDSRTPATARAPTTPRLTSRHNVNKRLIRGRILFLGLDGAGKTTLIQQLQRYLSEIDEGLSMGSSTSLREGITEEPTLKPTTPSKYYPDPTKTLKTSTYRVDGEHYVQLVDLPGRRALRQRWSSALLGETHSGSTTAAGLGAGLISASSSGLLANAEPPSGGSNAPVVGVVFVVDATDRVRFPLVADELIRYQKLKDQRPALQKPPFFLLLNKIDQLETQQQEQQHKITRALRQELKKCFDHQLRMDQRRHPRDYASAAYTASPIDSPRASNGNGASKGMNTPLGLFTKPTKSPKTTNASAALQSAQAMQHRKQAMLEANANRKVLMMTSIMEVCAYDRDNIRAIHGWFKDEVRKLWS</sequence>
<accession>A0A8K1FKD4</accession>
<dbReference type="GO" id="GO:0003924">
    <property type="term" value="F:GTPase activity"/>
    <property type="evidence" value="ECO:0007669"/>
    <property type="project" value="InterPro"/>
</dbReference>
<dbReference type="InterPro" id="IPR027417">
    <property type="entry name" value="P-loop_NTPase"/>
</dbReference>
<dbReference type="SUPFAM" id="SSF52540">
    <property type="entry name" value="P-loop containing nucleoside triphosphate hydrolases"/>
    <property type="match status" value="1"/>
</dbReference>
<dbReference type="Pfam" id="PF00025">
    <property type="entry name" value="Arf"/>
    <property type="match status" value="1"/>
</dbReference>
<feature type="compositionally biased region" description="Low complexity" evidence="5">
    <location>
        <begin position="1"/>
        <end position="18"/>
    </location>
</feature>
<keyword evidence="1 3" id="KW-0547">Nucleotide-binding</keyword>
<dbReference type="OrthoDB" id="73187at2759"/>
<keyword evidence="4" id="KW-0460">Magnesium</keyword>
<dbReference type="GO" id="GO:0005525">
    <property type="term" value="F:GTP binding"/>
    <property type="evidence" value="ECO:0007669"/>
    <property type="project" value="UniProtKB-KW"/>
</dbReference>
<reference evidence="6" key="1">
    <citation type="submission" date="2019-03" db="EMBL/GenBank/DDBJ databases">
        <title>Long read genome sequence of the mycoparasitic Pythium oligandrum ATCC 38472 isolated from sugarbeet rhizosphere.</title>
        <authorList>
            <person name="Gaulin E."/>
        </authorList>
    </citation>
    <scope>NUCLEOTIDE SEQUENCE</scope>
    <source>
        <strain evidence="6">ATCC 38472_TT</strain>
    </source>
</reference>
<keyword evidence="2 3" id="KW-0342">GTP-binding</keyword>
<protein>
    <recommendedName>
        <fullName evidence="8">GTP-binding protein</fullName>
    </recommendedName>
</protein>
<feature type="region of interest" description="Disordered" evidence="5">
    <location>
        <begin position="252"/>
        <end position="283"/>
    </location>
</feature>
<keyword evidence="4" id="KW-0479">Metal-binding</keyword>
<dbReference type="InterPro" id="IPR006689">
    <property type="entry name" value="Small_GTPase_ARF/SAR"/>
</dbReference>
<proteinExistence type="predicted"/>
<evidence type="ECO:0000256" key="5">
    <source>
        <dbReference type="SAM" id="MobiDB-lite"/>
    </source>
</evidence>
<dbReference type="GO" id="GO:0046872">
    <property type="term" value="F:metal ion binding"/>
    <property type="evidence" value="ECO:0007669"/>
    <property type="project" value="UniProtKB-KW"/>
</dbReference>
<comment type="caution">
    <text evidence="6">The sequence shown here is derived from an EMBL/GenBank/DDBJ whole genome shotgun (WGS) entry which is preliminary data.</text>
</comment>
<feature type="region of interest" description="Disordered" evidence="5">
    <location>
        <begin position="65"/>
        <end position="93"/>
    </location>
</feature>
<keyword evidence="7" id="KW-1185">Reference proteome</keyword>
<feature type="binding site" evidence="4">
    <location>
        <position position="45"/>
    </location>
    <ligand>
        <name>Mg(2+)</name>
        <dbReference type="ChEBI" id="CHEBI:18420"/>
    </ligand>
</feature>
<evidence type="ECO:0000256" key="3">
    <source>
        <dbReference type="PIRSR" id="PIRSR606689-1"/>
    </source>
</evidence>
<evidence type="ECO:0000256" key="2">
    <source>
        <dbReference type="ARBA" id="ARBA00023134"/>
    </source>
</evidence>
<dbReference type="EMBL" id="SPLM01000075">
    <property type="protein sequence ID" value="TMW61618.1"/>
    <property type="molecule type" value="Genomic_DNA"/>
</dbReference>
<evidence type="ECO:0000256" key="4">
    <source>
        <dbReference type="PIRSR" id="PIRSR606689-2"/>
    </source>
</evidence>
<dbReference type="Proteomes" id="UP000794436">
    <property type="component" value="Unassembled WGS sequence"/>
</dbReference>
<evidence type="ECO:0000256" key="1">
    <source>
        <dbReference type="ARBA" id="ARBA00022741"/>
    </source>
</evidence>
<evidence type="ECO:0000313" key="7">
    <source>
        <dbReference type="Proteomes" id="UP000794436"/>
    </source>
</evidence>